<feature type="binding site" description="distal binding residue" evidence="5">
    <location>
        <position position="43"/>
    </location>
    <ligand>
        <name>heme</name>
        <dbReference type="ChEBI" id="CHEBI:30413"/>
    </ligand>
    <ligandPart>
        <name>Fe</name>
        <dbReference type="ChEBI" id="CHEBI:18248"/>
    </ligandPart>
</feature>
<dbReference type="SUPFAM" id="SSF46458">
    <property type="entry name" value="Globin-like"/>
    <property type="match status" value="1"/>
</dbReference>
<dbReference type="GO" id="GO:0020037">
    <property type="term" value="F:heme binding"/>
    <property type="evidence" value="ECO:0007669"/>
    <property type="project" value="InterPro"/>
</dbReference>
<keyword evidence="2 5" id="KW-0349">Heme</keyword>
<dbReference type="Pfam" id="PF01152">
    <property type="entry name" value="Bac_globin"/>
    <property type="match status" value="1"/>
</dbReference>
<dbReference type="GO" id="GO:0019825">
    <property type="term" value="F:oxygen binding"/>
    <property type="evidence" value="ECO:0007669"/>
    <property type="project" value="InterPro"/>
</dbReference>
<keyword evidence="1" id="KW-0813">Transport</keyword>
<evidence type="ECO:0000256" key="3">
    <source>
        <dbReference type="ARBA" id="ARBA00022723"/>
    </source>
</evidence>
<name>A0A4R6IWZ8_9BACT</name>
<accession>A0A4R6IWZ8</accession>
<keyword evidence="4 5" id="KW-0408">Iron</keyword>
<proteinExistence type="predicted"/>
<dbReference type="Gene3D" id="1.10.490.10">
    <property type="entry name" value="Globins"/>
    <property type="match status" value="1"/>
</dbReference>
<evidence type="ECO:0000313" key="7">
    <source>
        <dbReference type="Proteomes" id="UP000295741"/>
    </source>
</evidence>
<gene>
    <name evidence="6" type="ORF">BC659_1812</name>
</gene>
<dbReference type="AlphaFoldDB" id="A0A4R6IWZ8"/>
<evidence type="ECO:0000313" key="6">
    <source>
        <dbReference type="EMBL" id="TDO26506.1"/>
    </source>
</evidence>
<comment type="caution">
    <text evidence="6">The sequence shown here is derived from an EMBL/GenBank/DDBJ whole genome shotgun (WGS) entry which is preliminary data.</text>
</comment>
<keyword evidence="7" id="KW-1185">Reference proteome</keyword>
<protein>
    <submittedName>
        <fullName evidence="6">Hemoglobin</fullName>
    </submittedName>
</protein>
<dbReference type="CDD" id="cd08916">
    <property type="entry name" value="TrHb3_P"/>
    <property type="match status" value="1"/>
</dbReference>
<keyword evidence="3 5" id="KW-0479">Metal-binding</keyword>
<organism evidence="6 7">
    <name type="scientific">Sediminibacterium goheungense</name>
    <dbReference type="NCBI Taxonomy" id="1086393"/>
    <lineage>
        <taxon>Bacteria</taxon>
        <taxon>Pseudomonadati</taxon>
        <taxon>Bacteroidota</taxon>
        <taxon>Chitinophagia</taxon>
        <taxon>Chitinophagales</taxon>
        <taxon>Chitinophagaceae</taxon>
        <taxon>Sediminibacterium</taxon>
    </lineage>
</organism>
<dbReference type="InterPro" id="IPR012292">
    <property type="entry name" value="Globin/Proto"/>
</dbReference>
<sequence>MKKDITSREDIMLLVSTFYKKIAGDPLLAPVFHGKQKINWDKHLSTMCDFWENALFFSGSYTGNPMTLHQHLHKVLPLRQDHFQQWNIVFIATVDELFSGHYALLAKQRALNISQIIQQHLFADKQE</sequence>
<evidence type="ECO:0000256" key="4">
    <source>
        <dbReference type="ARBA" id="ARBA00023004"/>
    </source>
</evidence>
<dbReference type="GO" id="GO:0046872">
    <property type="term" value="F:metal ion binding"/>
    <property type="evidence" value="ECO:0007669"/>
    <property type="project" value="UniProtKB-KW"/>
</dbReference>
<evidence type="ECO:0000256" key="2">
    <source>
        <dbReference type="ARBA" id="ARBA00022617"/>
    </source>
</evidence>
<dbReference type="Proteomes" id="UP000295741">
    <property type="component" value="Unassembled WGS sequence"/>
</dbReference>
<evidence type="ECO:0000256" key="1">
    <source>
        <dbReference type="ARBA" id="ARBA00022448"/>
    </source>
</evidence>
<evidence type="ECO:0000256" key="5">
    <source>
        <dbReference type="PIRSR" id="PIRSR601486-1"/>
    </source>
</evidence>
<reference evidence="6 7" key="1">
    <citation type="submission" date="2019-03" db="EMBL/GenBank/DDBJ databases">
        <title>Genomic Encyclopedia of Archaeal and Bacterial Type Strains, Phase II (KMG-II): from individual species to whole genera.</title>
        <authorList>
            <person name="Goeker M."/>
        </authorList>
    </citation>
    <scope>NUCLEOTIDE SEQUENCE [LARGE SCALE GENOMIC DNA]</scope>
    <source>
        <strain evidence="6 7">DSM 28323</strain>
    </source>
</reference>
<feature type="binding site" description="distal binding residue" evidence="5">
    <location>
        <position position="69"/>
    </location>
    <ligand>
        <name>heme</name>
        <dbReference type="ChEBI" id="CHEBI:30413"/>
    </ligand>
    <ligandPart>
        <name>Fe</name>
        <dbReference type="ChEBI" id="CHEBI:18248"/>
    </ligandPart>
</feature>
<dbReference type="OrthoDB" id="25954at2"/>
<dbReference type="EMBL" id="SNWP01000011">
    <property type="protein sequence ID" value="TDO26506.1"/>
    <property type="molecule type" value="Genomic_DNA"/>
</dbReference>
<dbReference type="InterPro" id="IPR001486">
    <property type="entry name" value="Hemoglobin_trunc"/>
</dbReference>
<dbReference type="InterPro" id="IPR009050">
    <property type="entry name" value="Globin-like_sf"/>
</dbReference>
<dbReference type="RefSeq" id="WP_133474353.1">
    <property type="nucleotide sequence ID" value="NZ_SNWP01000011.1"/>
</dbReference>